<dbReference type="InterPro" id="IPR024370">
    <property type="entry name" value="PBP_domain"/>
</dbReference>
<dbReference type="SUPFAM" id="SSF53850">
    <property type="entry name" value="Periplasmic binding protein-like II"/>
    <property type="match status" value="1"/>
</dbReference>
<dbReference type="InterPro" id="IPR050811">
    <property type="entry name" value="Phosphate_ABC_transporter"/>
</dbReference>
<dbReference type="AlphaFoldDB" id="V6S557"/>
<accession>V6S557</accession>
<evidence type="ECO:0000313" key="3">
    <source>
        <dbReference type="EMBL" id="TWI10501.1"/>
    </source>
</evidence>
<proteinExistence type="predicted"/>
<gene>
    <name evidence="3" type="ORF">IP98_02315</name>
</gene>
<comment type="caution">
    <text evidence="3">The sequence shown here is derived from an EMBL/GenBank/DDBJ whole genome shotgun (WGS) entry which is preliminary data.</text>
</comment>
<dbReference type="OrthoDB" id="1450880at2"/>
<keyword evidence="4" id="KW-1185">Reference proteome</keyword>
<dbReference type="EMBL" id="VLKQ01000010">
    <property type="protein sequence ID" value="TWI10501.1"/>
    <property type="molecule type" value="Genomic_DNA"/>
</dbReference>
<reference evidence="3 4" key="1">
    <citation type="journal article" date="2015" name="Stand. Genomic Sci.">
        <title>Genomic Encyclopedia of Bacterial and Archaeal Type Strains, Phase III: the genomes of soil and plant-associated and newly described type strains.</title>
        <authorList>
            <person name="Whitman W.B."/>
            <person name="Woyke T."/>
            <person name="Klenk H.P."/>
            <person name="Zhou Y."/>
            <person name="Lilburn T.G."/>
            <person name="Beck B.J."/>
            <person name="De Vos P."/>
            <person name="Vandamme P."/>
            <person name="Eisen J.A."/>
            <person name="Garrity G."/>
            <person name="Hugenholtz P."/>
            <person name="Kyrpides N.C."/>
        </authorList>
    </citation>
    <scope>NUCLEOTIDE SEQUENCE [LARGE SCALE GENOMIC DNA]</scope>
    <source>
        <strain evidence="3 4">CGMCC 1.7270</strain>
    </source>
</reference>
<evidence type="ECO:0000256" key="1">
    <source>
        <dbReference type="ARBA" id="ARBA00022729"/>
    </source>
</evidence>
<name>V6S557_9FLAO</name>
<dbReference type="PANTHER" id="PTHR30570:SF1">
    <property type="entry name" value="PHOSPHATE-BINDING PROTEIN PSTS"/>
    <property type="match status" value="1"/>
</dbReference>
<protein>
    <submittedName>
        <fullName evidence="3">Phosphate transport system substrate-binding protein</fullName>
    </submittedName>
</protein>
<organism evidence="3 4">
    <name type="scientific">Flavobacterium cauense R2A-7</name>
    <dbReference type="NCBI Taxonomy" id="1341154"/>
    <lineage>
        <taxon>Bacteria</taxon>
        <taxon>Pseudomonadati</taxon>
        <taxon>Bacteroidota</taxon>
        <taxon>Flavobacteriia</taxon>
        <taxon>Flavobacteriales</taxon>
        <taxon>Flavobacteriaceae</taxon>
        <taxon>Flavobacterium</taxon>
    </lineage>
</organism>
<evidence type="ECO:0000313" key="4">
    <source>
        <dbReference type="Proteomes" id="UP000319848"/>
    </source>
</evidence>
<dbReference type="STRING" id="1341154.FCR2A7T_00100"/>
<dbReference type="PANTHER" id="PTHR30570">
    <property type="entry name" value="PERIPLASMIC PHOSPHATE BINDING COMPONENT OF PHOSPHATE ABC TRANSPORTER"/>
    <property type="match status" value="1"/>
</dbReference>
<keyword evidence="1" id="KW-0732">Signal</keyword>
<dbReference type="Pfam" id="PF12849">
    <property type="entry name" value="PBP_like_2"/>
    <property type="match status" value="1"/>
</dbReference>
<dbReference type="RefSeq" id="WP_023569213.1">
    <property type="nucleotide sequence ID" value="NZ_AVBI01000001.1"/>
</dbReference>
<feature type="domain" description="PBP" evidence="2">
    <location>
        <begin position="33"/>
        <end position="280"/>
    </location>
</feature>
<dbReference type="Proteomes" id="UP000319848">
    <property type="component" value="Unassembled WGS sequence"/>
</dbReference>
<sequence>MKKNVFFSVIIASLLISINGCKKKPSDPAEIKETAVAGSTTILVDETIFPLVEDLAILFENEYKRAKVHLVSKPENEIIQMIQQDKARIAILAKDLDSTEINYYNNTKKVYPRVTEFAKDAVAFIGSTNRTDSTLVLNDVLLALKGTPNGKIKTLVFDNPNSSTLRELKKLAGIKELPKQNVFSAHSNKEVVQYVTENEGAVGIIGINWLLQPTDDLLPYTSKIQVLAVENVKINAKNKFIKPNQTNIADGSYPVTRKLYLLNFQGATGLGMGFASYIAGQQGQRIVLKSGLIPTHFPTRQISVRDEVE</sequence>
<dbReference type="Gene3D" id="3.40.190.10">
    <property type="entry name" value="Periplasmic binding protein-like II"/>
    <property type="match status" value="2"/>
</dbReference>
<evidence type="ECO:0000259" key="2">
    <source>
        <dbReference type="Pfam" id="PF12849"/>
    </source>
</evidence>